<dbReference type="NCBIfam" id="TIGR00621">
    <property type="entry name" value="ssb"/>
    <property type="match status" value="1"/>
</dbReference>
<dbReference type="PIRSF" id="PIRSF002070">
    <property type="entry name" value="SSB"/>
    <property type="match status" value="1"/>
</dbReference>
<comment type="caution">
    <text evidence="5">The sequence shown here is derived from an EMBL/GenBank/DDBJ whole genome shotgun (WGS) entry which is preliminary data.</text>
</comment>
<dbReference type="AlphaFoldDB" id="A0AAX3IUX8"/>
<evidence type="ECO:0000256" key="4">
    <source>
        <dbReference type="SAM" id="MobiDB-lite"/>
    </source>
</evidence>
<comment type="subunit">
    <text evidence="2">Homotetramer.</text>
</comment>
<dbReference type="GO" id="GO:0009295">
    <property type="term" value="C:nucleoid"/>
    <property type="evidence" value="ECO:0007669"/>
    <property type="project" value="TreeGrafter"/>
</dbReference>
<keyword evidence="1 2" id="KW-0238">DNA-binding</keyword>
<dbReference type="PROSITE" id="PS50935">
    <property type="entry name" value="SSB"/>
    <property type="match status" value="1"/>
</dbReference>
<feature type="region of interest" description="Disordered" evidence="4">
    <location>
        <begin position="108"/>
        <end position="140"/>
    </location>
</feature>
<feature type="compositionally biased region" description="Polar residues" evidence="4">
    <location>
        <begin position="111"/>
        <end position="130"/>
    </location>
</feature>
<dbReference type="GO" id="GO:0006260">
    <property type="term" value="P:DNA replication"/>
    <property type="evidence" value="ECO:0007669"/>
    <property type="project" value="InterPro"/>
</dbReference>
<dbReference type="EMBL" id="CABFLD010000039">
    <property type="protein sequence ID" value="VTX76038.1"/>
    <property type="molecule type" value="Genomic_DNA"/>
</dbReference>
<dbReference type="Gene3D" id="2.40.50.140">
    <property type="entry name" value="Nucleic acid-binding proteins"/>
    <property type="match status" value="1"/>
</dbReference>
<evidence type="ECO:0000313" key="6">
    <source>
        <dbReference type="Proteomes" id="UP000658741"/>
    </source>
</evidence>
<name>A0AAX3IUX8_HAEIF</name>
<accession>A0AAX3IUX8</accession>
<dbReference type="GO" id="GO:0003697">
    <property type="term" value="F:single-stranded DNA binding"/>
    <property type="evidence" value="ECO:0007669"/>
    <property type="project" value="UniProtKB-UniRule"/>
</dbReference>
<evidence type="ECO:0000313" key="5">
    <source>
        <dbReference type="EMBL" id="VTX76038.1"/>
    </source>
</evidence>
<dbReference type="InterPro" id="IPR000424">
    <property type="entry name" value="Primosome_PriB/ssb"/>
</dbReference>
<protein>
    <recommendedName>
        <fullName evidence="2 3">Single-stranded DNA-binding protein</fullName>
        <shortName evidence="2">SSB</shortName>
    </recommendedName>
</protein>
<organism evidence="5 6">
    <name type="scientific">Haemophilus influenzae</name>
    <dbReference type="NCBI Taxonomy" id="727"/>
    <lineage>
        <taxon>Bacteria</taxon>
        <taxon>Pseudomonadati</taxon>
        <taxon>Pseudomonadota</taxon>
        <taxon>Gammaproteobacteria</taxon>
        <taxon>Pasteurellales</taxon>
        <taxon>Pasteurellaceae</taxon>
        <taxon>Haemophilus</taxon>
    </lineage>
</organism>
<gene>
    <name evidence="5" type="primary">ssb_3</name>
    <name evidence="5" type="ORF">CAGEJMGA_01596</name>
</gene>
<dbReference type="HAMAP" id="MF_00984">
    <property type="entry name" value="SSB"/>
    <property type="match status" value="1"/>
</dbReference>
<dbReference type="PANTHER" id="PTHR10302:SF27">
    <property type="entry name" value="SINGLE-STRANDED DNA-BINDING PROTEIN"/>
    <property type="match status" value="1"/>
</dbReference>
<evidence type="ECO:0000256" key="3">
    <source>
        <dbReference type="PIRNR" id="PIRNR002070"/>
    </source>
</evidence>
<evidence type="ECO:0000256" key="2">
    <source>
        <dbReference type="HAMAP-Rule" id="MF_00984"/>
    </source>
</evidence>
<evidence type="ECO:0000256" key="1">
    <source>
        <dbReference type="ARBA" id="ARBA00023125"/>
    </source>
</evidence>
<dbReference type="CDD" id="cd04496">
    <property type="entry name" value="SSB_OBF"/>
    <property type="match status" value="1"/>
</dbReference>
<dbReference type="Pfam" id="PF00436">
    <property type="entry name" value="SSB"/>
    <property type="match status" value="1"/>
</dbReference>
<dbReference type="RefSeq" id="WP_102703747.1">
    <property type="nucleotide sequence ID" value="NZ_CABFLD010000039.1"/>
</dbReference>
<dbReference type="Proteomes" id="UP000658741">
    <property type="component" value="Unassembled WGS sequence"/>
</dbReference>
<dbReference type="PANTHER" id="PTHR10302">
    <property type="entry name" value="SINGLE-STRANDED DNA-BINDING PROTEIN"/>
    <property type="match status" value="1"/>
</dbReference>
<dbReference type="InterPro" id="IPR011344">
    <property type="entry name" value="ssDNA-bd"/>
</dbReference>
<dbReference type="InterPro" id="IPR012340">
    <property type="entry name" value="NA-bd_OB-fold"/>
</dbReference>
<proteinExistence type="inferred from homology"/>
<comment type="caution">
    <text evidence="2">Lacks conserved residue(s) required for the propagation of feature annotation.</text>
</comment>
<reference evidence="5" key="1">
    <citation type="submission" date="2019-05" db="EMBL/GenBank/DDBJ databases">
        <authorList>
            <person name="Hibberd M."/>
        </authorList>
    </citation>
    <scope>NUCLEOTIDE SEQUENCE</scope>
    <source>
        <strain evidence="5">Haemophilus_influenzae_BgEED16</strain>
    </source>
</reference>
<dbReference type="SUPFAM" id="SSF50249">
    <property type="entry name" value="Nucleic acid-binding proteins"/>
    <property type="match status" value="1"/>
</dbReference>
<sequence length="140" mass="15755">MAGINKVIIVGHLGNDPEMRSMPNGEAVANISVATSEAWTDKNTGERREVTEWHRIVFYRKLAEICGQYLKKGAQVYIEGRLRTRKWQDQNGQDRYTTEIQGDVMQMLGTRPQSADGANNPQPMPQQDASVNAFDDSIPF</sequence>